<reference evidence="4 5" key="1">
    <citation type="submission" date="2018-09" db="EMBL/GenBank/DDBJ databases">
        <title>Characterization of the phylogenetic diversity of five novel species belonging to the genus Bifidobacterium.</title>
        <authorList>
            <person name="Lugli G.A."/>
            <person name="Duranti S."/>
            <person name="Milani C."/>
        </authorList>
    </citation>
    <scope>NUCLEOTIDE SEQUENCE [LARGE SCALE GENOMIC DNA]</scope>
    <source>
        <strain evidence="4 5">2028B</strain>
    </source>
</reference>
<accession>A0A430FEA9</accession>
<dbReference type="Proteomes" id="UP000288607">
    <property type="component" value="Unassembled WGS sequence"/>
</dbReference>
<dbReference type="Gene3D" id="3.90.550.10">
    <property type="entry name" value="Spore Coat Polysaccharide Biosynthesis Protein SpsA, Chain A"/>
    <property type="match status" value="1"/>
</dbReference>
<evidence type="ECO:0000259" key="3">
    <source>
        <dbReference type="Pfam" id="PF00535"/>
    </source>
</evidence>
<dbReference type="PANTHER" id="PTHR22916">
    <property type="entry name" value="GLYCOSYLTRANSFERASE"/>
    <property type="match status" value="1"/>
</dbReference>
<dbReference type="RefSeq" id="WP_126029900.1">
    <property type="nucleotide sequence ID" value="NZ_QXGJ01000004.1"/>
</dbReference>
<comment type="caution">
    <text evidence="4">The sequence shown here is derived from an EMBL/GenBank/DDBJ whole genome shotgun (WGS) entry which is preliminary data.</text>
</comment>
<name>A0A430FEA9_9BIFI</name>
<organism evidence="4 5">
    <name type="scientific">Bifidobacterium callimiconis</name>
    <dbReference type="NCBI Taxonomy" id="2306973"/>
    <lineage>
        <taxon>Bacteria</taxon>
        <taxon>Bacillati</taxon>
        <taxon>Actinomycetota</taxon>
        <taxon>Actinomycetes</taxon>
        <taxon>Bifidobacteriales</taxon>
        <taxon>Bifidobacteriaceae</taxon>
        <taxon>Bifidobacterium</taxon>
    </lineage>
</organism>
<dbReference type="PANTHER" id="PTHR22916:SF51">
    <property type="entry name" value="GLYCOSYLTRANSFERASE EPSH-RELATED"/>
    <property type="match status" value="1"/>
</dbReference>
<dbReference type="CDD" id="cd00761">
    <property type="entry name" value="Glyco_tranf_GTA_type"/>
    <property type="match status" value="1"/>
</dbReference>
<keyword evidence="5" id="KW-1185">Reference proteome</keyword>
<keyword evidence="2 4" id="KW-0808">Transferase</keyword>
<dbReference type="OrthoDB" id="3226099at2"/>
<evidence type="ECO:0000313" key="5">
    <source>
        <dbReference type="Proteomes" id="UP000288607"/>
    </source>
</evidence>
<dbReference type="SUPFAM" id="SSF53448">
    <property type="entry name" value="Nucleotide-diphospho-sugar transferases"/>
    <property type="match status" value="1"/>
</dbReference>
<dbReference type="InterPro" id="IPR001173">
    <property type="entry name" value="Glyco_trans_2-like"/>
</dbReference>
<evidence type="ECO:0000256" key="2">
    <source>
        <dbReference type="ARBA" id="ARBA00022679"/>
    </source>
</evidence>
<dbReference type="InterPro" id="IPR029044">
    <property type="entry name" value="Nucleotide-diphossugar_trans"/>
</dbReference>
<gene>
    <name evidence="4" type="ORF">D2E23_0995</name>
</gene>
<dbReference type="GO" id="GO:0016757">
    <property type="term" value="F:glycosyltransferase activity"/>
    <property type="evidence" value="ECO:0007669"/>
    <property type="project" value="UniProtKB-KW"/>
</dbReference>
<evidence type="ECO:0000256" key="1">
    <source>
        <dbReference type="ARBA" id="ARBA00022676"/>
    </source>
</evidence>
<dbReference type="AlphaFoldDB" id="A0A430FEA9"/>
<keyword evidence="1" id="KW-0328">Glycosyltransferase</keyword>
<dbReference type="EMBL" id="QXGJ01000004">
    <property type="protein sequence ID" value="RSX51150.1"/>
    <property type="molecule type" value="Genomic_DNA"/>
</dbReference>
<evidence type="ECO:0000313" key="4">
    <source>
        <dbReference type="EMBL" id="RSX51150.1"/>
    </source>
</evidence>
<sequence length="334" mass="37752">MTSNGVSQLKVSIIVPVYKAERFLDDCLDSLTGQSHRNLQIILVDDASPDSCPQLCDEWARRDDRVLAVHLTDGAGASGARNAGLKRADGDYVMFVDSDDLLDADAVEFSVDMAVHRHCDLVIFGKRYIDENGRQLRDSVIGNDIEIAAGSADYYSQLSVLLREDYLNPPWGKLFSREFVEGLRFETDMVYEEDLLFVLAALERQPNVYASKRPLYGYRHMDSGMATVFKREKSLNVVKANHAKLDFFEQHLDDPHVRENLSFNMANDIGWVIPMIQRATGISAELKAQYVMEMTGDARLRPMVISALGHAWMTRVQKLLIALNQAWLWGAYLK</sequence>
<proteinExistence type="predicted"/>
<dbReference type="Pfam" id="PF00535">
    <property type="entry name" value="Glycos_transf_2"/>
    <property type="match status" value="1"/>
</dbReference>
<protein>
    <submittedName>
        <fullName evidence="4">Glycosyl transferase family 2</fullName>
    </submittedName>
</protein>
<feature type="domain" description="Glycosyltransferase 2-like" evidence="3">
    <location>
        <begin position="12"/>
        <end position="137"/>
    </location>
</feature>